<dbReference type="Pfam" id="PF00570">
    <property type="entry name" value="HRDC"/>
    <property type="match status" value="1"/>
</dbReference>
<feature type="domain" description="Helicase ATP-binding" evidence="18">
    <location>
        <begin position="33"/>
        <end position="201"/>
    </location>
</feature>
<organism evidence="20 21">
    <name type="scientific">Roseimaritima ulvae</name>
    <dbReference type="NCBI Taxonomy" id="980254"/>
    <lineage>
        <taxon>Bacteria</taxon>
        <taxon>Pseudomonadati</taxon>
        <taxon>Planctomycetota</taxon>
        <taxon>Planctomycetia</taxon>
        <taxon>Pirellulales</taxon>
        <taxon>Pirellulaceae</taxon>
        <taxon>Roseimaritima</taxon>
    </lineage>
</organism>
<dbReference type="Gene3D" id="1.10.10.10">
    <property type="entry name" value="Winged helix-like DNA-binding domain superfamily/Winged helix DNA-binding domain"/>
    <property type="match status" value="1"/>
</dbReference>
<dbReference type="SMART" id="SM00490">
    <property type="entry name" value="HELICc"/>
    <property type="match status" value="1"/>
</dbReference>
<dbReference type="InterPro" id="IPR004589">
    <property type="entry name" value="DNA_helicase_ATP-dep_RecQ"/>
</dbReference>
<evidence type="ECO:0000256" key="9">
    <source>
        <dbReference type="ARBA" id="ARBA00022833"/>
    </source>
</evidence>
<gene>
    <name evidence="20" type="primary">recQ_4</name>
    <name evidence="20" type="ORF">UC8_26760</name>
</gene>
<comment type="cofactor">
    <cofactor evidence="2">
        <name>Zn(2+)</name>
        <dbReference type="ChEBI" id="CHEBI:29105"/>
    </cofactor>
</comment>
<evidence type="ECO:0000256" key="4">
    <source>
        <dbReference type="ARBA" id="ARBA00022723"/>
    </source>
</evidence>
<dbReference type="CDD" id="cd18794">
    <property type="entry name" value="SF2_C_RecQ"/>
    <property type="match status" value="1"/>
</dbReference>
<dbReference type="Pfam" id="PF09382">
    <property type="entry name" value="RQC"/>
    <property type="match status" value="1"/>
</dbReference>
<dbReference type="Gene3D" id="1.10.150.80">
    <property type="entry name" value="HRDC domain"/>
    <property type="match status" value="1"/>
</dbReference>
<accession>A0A5B9QRX4</accession>
<evidence type="ECO:0000256" key="1">
    <source>
        <dbReference type="ARBA" id="ARBA00001946"/>
    </source>
</evidence>
<keyword evidence="5" id="KW-0547">Nucleotide-binding</keyword>
<dbReference type="PROSITE" id="PS51194">
    <property type="entry name" value="HELICASE_CTER"/>
    <property type="match status" value="1"/>
</dbReference>
<evidence type="ECO:0000313" key="20">
    <source>
        <dbReference type="EMBL" id="QEG40659.1"/>
    </source>
</evidence>
<dbReference type="SMART" id="SM00487">
    <property type="entry name" value="DEXDc"/>
    <property type="match status" value="1"/>
</dbReference>
<dbReference type="GO" id="GO:0006281">
    <property type="term" value="P:DNA repair"/>
    <property type="evidence" value="ECO:0007669"/>
    <property type="project" value="UniProtKB-KW"/>
</dbReference>
<dbReference type="InterPro" id="IPR032284">
    <property type="entry name" value="RecQ_Zn-bd"/>
</dbReference>
<dbReference type="FunFam" id="3.40.50.300:FF:000156">
    <property type="entry name" value="ATP-dependent DNA helicase recQ"/>
    <property type="match status" value="1"/>
</dbReference>
<dbReference type="InterPro" id="IPR002121">
    <property type="entry name" value="HRDC_dom"/>
</dbReference>
<keyword evidence="8 20" id="KW-0347">Helicase</keyword>
<evidence type="ECO:0000259" key="18">
    <source>
        <dbReference type="PROSITE" id="PS51192"/>
    </source>
</evidence>
<evidence type="ECO:0000313" key="21">
    <source>
        <dbReference type="Proteomes" id="UP000325286"/>
    </source>
</evidence>
<dbReference type="GO" id="GO:0009378">
    <property type="term" value="F:four-way junction helicase activity"/>
    <property type="evidence" value="ECO:0007669"/>
    <property type="project" value="TreeGrafter"/>
</dbReference>
<dbReference type="InterPro" id="IPR029491">
    <property type="entry name" value="Helicase_HTH"/>
</dbReference>
<proteinExistence type="inferred from homology"/>
<dbReference type="GO" id="GO:0003677">
    <property type="term" value="F:DNA binding"/>
    <property type="evidence" value="ECO:0007669"/>
    <property type="project" value="UniProtKB-KW"/>
</dbReference>
<dbReference type="AlphaFoldDB" id="A0A5B9QRX4"/>
<dbReference type="GO" id="GO:0006260">
    <property type="term" value="P:DNA replication"/>
    <property type="evidence" value="ECO:0007669"/>
    <property type="project" value="InterPro"/>
</dbReference>
<dbReference type="GO" id="GO:0005737">
    <property type="term" value="C:cytoplasm"/>
    <property type="evidence" value="ECO:0007669"/>
    <property type="project" value="TreeGrafter"/>
</dbReference>
<dbReference type="GO" id="GO:0046872">
    <property type="term" value="F:metal ion binding"/>
    <property type="evidence" value="ECO:0007669"/>
    <property type="project" value="UniProtKB-KW"/>
</dbReference>
<evidence type="ECO:0000256" key="10">
    <source>
        <dbReference type="ARBA" id="ARBA00022840"/>
    </source>
</evidence>
<protein>
    <recommendedName>
        <fullName evidence="16">DNA helicase RecQ</fullName>
        <ecNumber evidence="16">5.6.2.4</ecNumber>
    </recommendedName>
</protein>
<dbReference type="PROSITE" id="PS51192">
    <property type="entry name" value="HELICASE_ATP_BIND_1"/>
    <property type="match status" value="1"/>
</dbReference>
<keyword evidence="10" id="KW-0067">ATP-binding</keyword>
<evidence type="ECO:0000259" key="17">
    <source>
        <dbReference type="PROSITE" id="PS50967"/>
    </source>
</evidence>
<dbReference type="RefSeq" id="WP_068130604.1">
    <property type="nucleotide sequence ID" value="NZ_CP042914.1"/>
</dbReference>
<dbReference type="EMBL" id="CP042914">
    <property type="protein sequence ID" value="QEG40659.1"/>
    <property type="molecule type" value="Genomic_DNA"/>
</dbReference>
<evidence type="ECO:0000256" key="8">
    <source>
        <dbReference type="ARBA" id="ARBA00022806"/>
    </source>
</evidence>
<dbReference type="SUPFAM" id="SSF52540">
    <property type="entry name" value="P-loop containing nucleoside triphosphate hydrolases"/>
    <property type="match status" value="2"/>
</dbReference>
<dbReference type="CDD" id="cd17920">
    <property type="entry name" value="DEXHc_RecQ"/>
    <property type="match status" value="1"/>
</dbReference>
<dbReference type="GO" id="GO:0016787">
    <property type="term" value="F:hydrolase activity"/>
    <property type="evidence" value="ECO:0007669"/>
    <property type="project" value="UniProtKB-KW"/>
</dbReference>
<dbReference type="GO" id="GO:0006310">
    <property type="term" value="P:DNA recombination"/>
    <property type="evidence" value="ECO:0007669"/>
    <property type="project" value="UniProtKB-UniRule"/>
</dbReference>
<feature type="domain" description="HRDC" evidence="17">
    <location>
        <begin position="528"/>
        <end position="608"/>
    </location>
</feature>
<dbReference type="InterPro" id="IPR010997">
    <property type="entry name" value="HRDC-like_sf"/>
</dbReference>
<dbReference type="SMART" id="SM00956">
    <property type="entry name" value="RQC"/>
    <property type="match status" value="1"/>
</dbReference>
<dbReference type="NCBIfam" id="TIGR01389">
    <property type="entry name" value="recQ"/>
    <property type="match status" value="1"/>
</dbReference>
<evidence type="ECO:0000256" key="12">
    <source>
        <dbReference type="ARBA" id="ARBA00023172"/>
    </source>
</evidence>
<dbReference type="GO" id="GO:0043590">
    <property type="term" value="C:bacterial nucleoid"/>
    <property type="evidence" value="ECO:0007669"/>
    <property type="project" value="TreeGrafter"/>
</dbReference>
<comment type="catalytic activity">
    <reaction evidence="15">
        <text>Couples ATP hydrolysis with the unwinding of duplex DNA by translocating in the 3'-5' direction.</text>
        <dbReference type="EC" id="5.6.2.4"/>
    </reaction>
</comment>
<dbReference type="InterPro" id="IPR044876">
    <property type="entry name" value="HRDC_dom_sf"/>
</dbReference>
<dbReference type="FunFam" id="3.40.50.300:FF:000296">
    <property type="entry name" value="ATP-dependent DNA helicase RecQ"/>
    <property type="match status" value="1"/>
</dbReference>
<comment type="cofactor">
    <cofactor evidence="1">
        <name>Mg(2+)</name>
        <dbReference type="ChEBI" id="CHEBI:18420"/>
    </cofactor>
</comment>
<dbReference type="InterPro" id="IPR014001">
    <property type="entry name" value="Helicase_ATP-bd"/>
</dbReference>
<dbReference type="PANTHER" id="PTHR13710:SF105">
    <property type="entry name" value="ATP-DEPENDENT DNA HELICASE Q1"/>
    <property type="match status" value="1"/>
</dbReference>
<dbReference type="OrthoDB" id="9763310at2"/>
<dbReference type="Pfam" id="PF00271">
    <property type="entry name" value="Helicase_C"/>
    <property type="match status" value="1"/>
</dbReference>
<sequence length="726" mass="80483">MSYASETDLATAHQVLREVWGYEQFRDLQEEAVSDVIAGLDSVVVLPTGAGKSLCYQVPALVREGMAVVVSPLISLMKDQVDALTSNGVGAALVNSTQTMSEKREVAERIRGGQVRLLYMAPERLLTERTLEFLQHQAISFFAIDEAHCVSAWGHDFRPEYRGLSVLKERFPNASVHAFTATASAKIRDDIAQQLRLTAPRLLVGGFDRPNLTYRMLRSDGRIDQVLDVIQRHPDESGIVYAITRREVEQIAQTLTASGISALPYHAGLDDAQRQRNQEAFIQEKVDVIVATVAFGMGIDKANVRYVVHAGMPKSIEHYQQESGRAGRDGLASECVLIYSGGDLMTWKRILENGSSDQFQTAMASVNAMAELCTAIRCRHAALVEYFGQEYGADNCGACDVCLGELDMVEDPLILAQKILSCVARLQERFGAGHTAKVLLGSRAKRIAEFNHDQLSTFGLLADQPAQAVRTWIDQLVSQSFLEKVGEFQTLRITDRGREVLRGRGEVQLTTVQARSRRRRGEETTSWEGVDRGLFDHLRRCRSQWAGERNVPAYIIAGDAVLRELARRRPSTLQQMADIEGIGTRKLEDVGPLLLSEIDDYCQEQPMDRDVPATATTRVRRTTTAVNPSLQTAFEAFRKGESVANVAASMGRAESTVTGYLQKFLQDEQITDPTTWVEASLVSRIEAALETAEDNKLKPIFEKLNGEVSYDAIRIVATCRTNRPVA</sequence>
<keyword evidence="12" id="KW-0233">DNA recombination</keyword>
<dbReference type="InterPro" id="IPR011545">
    <property type="entry name" value="DEAD/DEAH_box_helicase_dom"/>
</dbReference>
<keyword evidence="21" id="KW-1185">Reference proteome</keyword>
<evidence type="ECO:0000256" key="15">
    <source>
        <dbReference type="ARBA" id="ARBA00034617"/>
    </source>
</evidence>
<keyword evidence="11" id="KW-0238">DNA-binding</keyword>
<keyword evidence="7 20" id="KW-0378">Hydrolase</keyword>
<dbReference type="InterPro" id="IPR036388">
    <property type="entry name" value="WH-like_DNA-bd_sf"/>
</dbReference>
<name>A0A5B9QRX4_9BACT</name>
<dbReference type="Pfam" id="PF14493">
    <property type="entry name" value="HTH_40"/>
    <property type="match status" value="1"/>
</dbReference>
<evidence type="ECO:0000256" key="14">
    <source>
        <dbReference type="ARBA" id="ARBA00023235"/>
    </source>
</evidence>
<dbReference type="InterPro" id="IPR001650">
    <property type="entry name" value="Helicase_C-like"/>
</dbReference>
<dbReference type="GO" id="GO:0043138">
    <property type="term" value="F:3'-5' DNA helicase activity"/>
    <property type="evidence" value="ECO:0007669"/>
    <property type="project" value="UniProtKB-EC"/>
</dbReference>
<evidence type="ECO:0000256" key="5">
    <source>
        <dbReference type="ARBA" id="ARBA00022741"/>
    </source>
</evidence>
<evidence type="ECO:0000256" key="16">
    <source>
        <dbReference type="NCBIfam" id="TIGR01389"/>
    </source>
</evidence>
<evidence type="ECO:0000256" key="2">
    <source>
        <dbReference type="ARBA" id="ARBA00001947"/>
    </source>
</evidence>
<evidence type="ECO:0000256" key="11">
    <source>
        <dbReference type="ARBA" id="ARBA00023125"/>
    </source>
</evidence>
<dbReference type="GO" id="GO:0005524">
    <property type="term" value="F:ATP binding"/>
    <property type="evidence" value="ECO:0007669"/>
    <property type="project" value="UniProtKB-KW"/>
</dbReference>
<evidence type="ECO:0000256" key="3">
    <source>
        <dbReference type="ARBA" id="ARBA00005446"/>
    </source>
</evidence>
<dbReference type="GO" id="GO:0009432">
    <property type="term" value="P:SOS response"/>
    <property type="evidence" value="ECO:0007669"/>
    <property type="project" value="UniProtKB-UniRule"/>
</dbReference>
<keyword evidence="13" id="KW-0234">DNA repair</keyword>
<keyword evidence="4" id="KW-0479">Metal-binding</keyword>
<keyword evidence="9" id="KW-0862">Zinc</keyword>
<feature type="domain" description="Helicase C-terminal" evidence="19">
    <location>
        <begin position="222"/>
        <end position="370"/>
    </location>
</feature>
<dbReference type="Gene3D" id="3.40.50.300">
    <property type="entry name" value="P-loop containing nucleotide triphosphate hydrolases"/>
    <property type="match status" value="2"/>
</dbReference>
<evidence type="ECO:0000256" key="6">
    <source>
        <dbReference type="ARBA" id="ARBA00022763"/>
    </source>
</evidence>
<evidence type="ECO:0000256" key="7">
    <source>
        <dbReference type="ARBA" id="ARBA00022801"/>
    </source>
</evidence>
<dbReference type="InterPro" id="IPR027417">
    <property type="entry name" value="P-loop_NTPase"/>
</dbReference>
<dbReference type="InterPro" id="IPR006293">
    <property type="entry name" value="DNA_helicase_ATP-dep_RecQ_bac"/>
</dbReference>
<reference evidence="20 21" key="1">
    <citation type="submission" date="2019-08" db="EMBL/GenBank/DDBJ databases">
        <title>Deep-cultivation of Planctomycetes and their phenomic and genomic characterization uncovers novel biology.</title>
        <authorList>
            <person name="Wiegand S."/>
            <person name="Jogler M."/>
            <person name="Boedeker C."/>
            <person name="Pinto D."/>
            <person name="Vollmers J."/>
            <person name="Rivas-Marin E."/>
            <person name="Kohn T."/>
            <person name="Peeters S.H."/>
            <person name="Heuer A."/>
            <person name="Rast P."/>
            <person name="Oberbeckmann S."/>
            <person name="Bunk B."/>
            <person name="Jeske O."/>
            <person name="Meyerdierks A."/>
            <person name="Storesund J.E."/>
            <person name="Kallscheuer N."/>
            <person name="Luecker S."/>
            <person name="Lage O.M."/>
            <person name="Pohl T."/>
            <person name="Merkel B.J."/>
            <person name="Hornburger P."/>
            <person name="Mueller R.-W."/>
            <person name="Bruemmer F."/>
            <person name="Labrenz M."/>
            <person name="Spormann A.M."/>
            <person name="Op den Camp H."/>
            <person name="Overmann J."/>
            <person name="Amann R."/>
            <person name="Jetten M.S.M."/>
            <person name="Mascher T."/>
            <person name="Medema M.H."/>
            <person name="Devos D.P."/>
            <person name="Kaster A.-K."/>
            <person name="Ovreas L."/>
            <person name="Rohde M."/>
            <person name="Galperin M.Y."/>
            <person name="Jogler C."/>
        </authorList>
    </citation>
    <scope>NUCLEOTIDE SEQUENCE [LARGE SCALE GENOMIC DNA]</scope>
    <source>
        <strain evidence="20 21">UC8</strain>
    </source>
</reference>
<keyword evidence="14" id="KW-0413">Isomerase</keyword>
<evidence type="ECO:0000256" key="13">
    <source>
        <dbReference type="ARBA" id="ARBA00023204"/>
    </source>
</evidence>
<keyword evidence="6" id="KW-0227">DNA damage</keyword>
<comment type="similarity">
    <text evidence="3">Belongs to the helicase family. RecQ subfamily.</text>
</comment>
<dbReference type="PANTHER" id="PTHR13710">
    <property type="entry name" value="DNA HELICASE RECQ FAMILY MEMBER"/>
    <property type="match status" value="1"/>
</dbReference>
<dbReference type="GO" id="GO:0030894">
    <property type="term" value="C:replisome"/>
    <property type="evidence" value="ECO:0007669"/>
    <property type="project" value="TreeGrafter"/>
</dbReference>
<evidence type="ECO:0000259" key="19">
    <source>
        <dbReference type="PROSITE" id="PS51194"/>
    </source>
</evidence>
<dbReference type="Proteomes" id="UP000325286">
    <property type="component" value="Chromosome"/>
</dbReference>
<dbReference type="PROSITE" id="PS50967">
    <property type="entry name" value="HRDC"/>
    <property type="match status" value="1"/>
</dbReference>
<dbReference type="SUPFAM" id="SSF47819">
    <property type="entry name" value="HRDC-like"/>
    <property type="match status" value="1"/>
</dbReference>
<dbReference type="NCBIfam" id="TIGR00614">
    <property type="entry name" value="recQ_fam"/>
    <property type="match status" value="1"/>
</dbReference>
<dbReference type="EC" id="5.6.2.4" evidence="16"/>
<dbReference type="InterPro" id="IPR018982">
    <property type="entry name" value="RQC_domain"/>
</dbReference>
<dbReference type="Pfam" id="PF00270">
    <property type="entry name" value="DEAD"/>
    <property type="match status" value="1"/>
</dbReference>
<dbReference type="Pfam" id="PF16124">
    <property type="entry name" value="RecQ_Zn_bind"/>
    <property type="match status" value="1"/>
</dbReference>
<dbReference type="SMART" id="SM00341">
    <property type="entry name" value="HRDC"/>
    <property type="match status" value="1"/>
</dbReference>
<dbReference type="KEGG" id="rul:UC8_26760"/>